<organism evidence="1 3">
    <name type="scientific">Gibberella zeae (strain ATCC MYA-4620 / CBS 123657 / FGSC 9075 / NRRL 31084 / PH-1)</name>
    <name type="common">Wheat head blight fungus</name>
    <name type="synonym">Fusarium graminearum</name>
    <dbReference type="NCBI Taxonomy" id="229533"/>
    <lineage>
        <taxon>Eukaryota</taxon>
        <taxon>Fungi</taxon>
        <taxon>Dikarya</taxon>
        <taxon>Ascomycota</taxon>
        <taxon>Pezizomycotina</taxon>
        <taxon>Sordariomycetes</taxon>
        <taxon>Hypocreomycetidae</taxon>
        <taxon>Hypocreales</taxon>
        <taxon>Nectriaceae</taxon>
        <taxon>Fusarium</taxon>
    </lineage>
</organism>
<dbReference type="KEGG" id="fgr:FGSG_12453"/>
<evidence type="ECO:0000313" key="1">
    <source>
        <dbReference type="EMBL" id="CEF78125.1"/>
    </source>
</evidence>
<reference evidence="2 3" key="1">
    <citation type="journal article" date="2007" name="Science">
        <title>The Fusarium graminearum genome reveals a link between localized polymorphism and pathogen specialization.</title>
        <authorList>
            <person name="Cuomo C.A."/>
            <person name="Gueldener U."/>
            <person name="Xu J.-R."/>
            <person name="Trail F."/>
            <person name="Turgeon B.G."/>
            <person name="Di Pietro A."/>
            <person name="Walton J.D."/>
            <person name="Ma L.-J."/>
            <person name="Baker S.E."/>
            <person name="Rep M."/>
            <person name="Adam G."/>
            <person name="Antoniw J."/>
            <person name="Baldwin T."/>
            <person name="Calvo S.E."/>
            <person name="Chang Y.-L."/>
            <person name="DeCaprio D."/>
            <person name="Gale L.R."/>
            <person name="Gnerre S."/>
            <person name="Goswami R.S."/>
            <person name="Hammond-Kosack K."/>
            <person name="Harris L.J."/>
            <person name="Hilburn K."/>
            <person name="Kennell J.C."/>
            <person name="Kroken S."/>
            <person name="Magnuson J.K."/>
            <person name="Mannhaupt G."/>
            <person name="Mauceli E.W."/>
            <person name="Mewes H.-W."/>
            <person name="Mitterbauer R."/>
            <person name="Muehlbauer G."/>
            <person name="Muensterkoetter M."/>
            <person name="Nelson D."/>
            <person name="O'Donnell K."/>
            <person name="Ouellet T."/>
            <person name="Qi W."/>
            <person name="Quesneville H."/>
            <person name="Roncero M.I.G."/>
            <person name="Seong K.-Y."/>
            <person name="Tetko I.V."/>
            <person name="Urban M."/>
            <person name="Waalwijk C."/>
            <person name="Ward T.J."/>
            <person name="Yao J."/>
            <person name="Birren B.W."/>
            <person name="Kistler H.C."/>
        </authorList>
    </citation>
    <scope>NUCLEOTIDE SEQUENCE [LARGE SCALE GENOMIC DNA]</scope>
    <source>
        <strain evidence="3">ATCC MYA-4620 / CBS 123657 / FGSC 9075 / NRRL 31084 / PH-1</strain>
        <strain evidence="2">PH-1 / ATCC MYA-4620 / FGSC 9075 / NRRL 31084</strain>
    </source>
</reference>
<reference evidence="2 3" key="2">
    <citation type="journal article" date="2010" name="Nature">
        <title>Comparative genomics reveals mobile pathogenicity chromosomes in Fusarium.</title>
        <authorList>
            <person name="Ma L.J."/>
            <person name="van der Does H.C."/>
            <person name="Borkovich K.A."/>
            <person name="Coleman J.J."/>
            <person name="Daboussi M.J."/>
            <person name="Di Pietro A."/>
            <person name="Dufresne M."/>
            <person name="Freitag M."/>
            <person name="Grabherr M."/>
            <person name="Henrissat B."/>
            <person name="Houterman P.M."/>
            <person name="Kang S."/>
            <person name="Shim W.B."/>
            <person name="Woloshuk C."/>
            <person name="Xie X."/>
            <person name="Xu J.R."/>
            <person name="Antoniw J."/>
            <person name="Baker S.E."/>
            <person name="Bluhm B.H."/>
            <person name="Breakspear A."/>
            <person name="Brown D.W."/>
            <person name="Butchko R.A."/>
            <person name="Chapman S."/>
            <person name="Coulson R."/>
            <person name="Coutinho P.M."/>
            <person name="Danchin E.G."/>
            <person name="Diener A."/>
            <person name="Gale L.R."/>
            <person name="Gardiner D.M."/>
            <person name="Goff S."/>
            <person name="Hammond-Kosack K.E."/>
            <person name="Hilburn K."/>
            <person name="Hua-Van A."/>
            <person name="Jonkers W."/>
            <person name="Kazan K."/>
            <person name="Kodira C.D."/>
            <person name="Koehrsen M."/>
            <person name="Kumar L."/>
            <person name="Lee Y.H."/>
            <person name="Li L."/>
            <person name="Manners J.M."/>
            <person name="Miranda-Saavedra D."/>
            <person name="Mukherjee M."/>
            <person name="Park G."/>
            <person name="Park J."/>
            <person name="Park S.Y."/>
            <person name="Proctor R.H."/>
            <person name="Regev A."/>
            <person name="Ruiz-Roldan M.C."/>
            <person name="Sain D."/>
            <person name="Sakthikumar S."/>
            <person name="Sykes S."/>
            <person name="Schwartz D.C."/>
            <person name="Turgeon B.G."/>
            <person name="Wapinski I."/>
            <person name="Yoder O."/>
            <person name="Young S."/>
            <person name="Zeng Q."/>
            <person name="Zhou S."/>
            <person name="Galagan J."/>
            <person name="Cuomo C.A."/>
            <person name="Kistler H.C."/>
            <person name="Rep M."/>
        </authorList>
    </citation>
    <scope>GENOME REANNOTATION</scope>
    <source>
        <strain evidence="3">ATCC MYA-4620 / CBS 123657 / FGSC 9075 / NRRL 31084 / PH-1</strain>
        <strain evidence="2">PH-1 / ATCC MYA-4620 / FGSC 9075 / NRRL 31084</strain>
    </source>
</reference>
<protein>
    <submittedName>
        <fullName evidence="1">Chromosome 2, complete genome</fullName>
    </submittedName>
</protein>
<reference evidence="2" key="4">
    <citation type="submission" date="2017-01" db="UniProtKB">
        <authorList>
            <consortium name="EnsemblFungi"/>
        </authorList>
    </citation>
    <scope>IDENTIFICATION</scope>
    <source>
        <strain evidence="2">PH-1 / ATCC MYA-4620 / FGSC 9075 / NRRL 31084</strain>
    </source>
</reference>
<evidence type="ECO:0000313" key="3">
    <source>
        <dbReference type="Proteomes" id="UP000070720"/>
    </source>
</evidence>
<proteinExistence type="predicted"/>
<dbReference type="VEuPathDB" id="FungiDB:FGRAMPH1_01G12645"/>
<dbReference type="RefSeq" id="XP_011322393.1">
    <property type="nucleotide sequence ID" value="XM_011324091.1"/>
</dbReference>
<gene>
    <name evidence="1" type="ORF">FGRAMPH1_01T12645</name>
</gene>
<dbReference type="AlphaFoldDB" id="I1S6I2"/>
<dbReference type="Proteomes" id="UP000070720">
    <property type="component" value="Chromosome 2"/>
</dbReference>
<keyword evidence="3" id="KW-1185">Reference proteome</keyword>
<dbReference type="EMBL" id="HG970333">
    <property type="protein sequence ID" value="CEF78125.1"/>
    <property type="molecule type" value="Genomic_DNA"/>
</dbReference>
<reference evidence="1 3" key="3">
    <citation type="journal article" date="2015" name="BMC Genomics">
        <title>The completed genome sequence of the pathogenic ascomycete fungus Fusarium graminearum.</title>
        <authorList>
            <person name="King R."/>
            <person name="Urban M."/>
            <person name="Hammond-Kosack M.C."/>
            <person name="Hassani-Pak K."/>
            <person name="Hammond-Kosack K.E."/>
        </authorList>
    </citation>
    <scope>NUCLEOTIDE SEQUENCE [LARGE SCALE GENOMIC DNA]</scope>
    <source>
        <strain evidence="3">ATCC MYA-4620 / CBS 123657 / FGSC 9075 / NRRL 31084 / PH-1</strain>
        <strain evidence="1">PH-1</strain>
    </source>
</reference>
<sequence length="136" mass="14947">MATTAFEVVDHLTVDPLIGLQDTTNTATRVRSPLVVADNHSYLAALLRLLGDLSPVVSLMNPFDLVLTPFRLILDNAILDTTNLWITTTSADKQSRAVNGKRRHSLKDATHSSCFMLSTIVYVEELQLLPSSISII</sequence>
<dbReference type="HOGENOM" id="CLU_1875629_0_0_1"/>
<dbReference type="InParanoid" id="I1S6I2"/>
<dbReference type="EnsemblFungi" id="CEF78125">
    <property type="protein sequence ID" value="CEF78125"/>
    <property type="gene ID" value="FGRRES_12453"/>
</dbReference>
<name>I1S6I2_GIBZE</name>
<accession>A0A098DI43</accession>
<dbReference type="OrthoDB" id="10471815at2759"/>
<evidence type="ECO:0000313" key="2">
    <source>
        <dbReference type="EnsemblFungi" id="CEF78125"/>
    </source>
</evidence>
<accession>I1S6I2</accession>